<dbReference type="Proteomes" id="UP000746471">
    <property type="component" value="Unassembled WGS sequence"/>
</dbReference>
<organism evidence="1 2">
    <name type="scientific">Fusibacter paucivorans</name>
    <dbReference type="NCBI Taxonomy" id="76009"/>
    <lineage>
        <taxon>Bacteria</taxon>
        <taxon>Bacillati</taxon>
        <taxon>Bacillota</taxon>
        <taxon>Clostridia</taxon>
        <taxon>Eubacteriales</taxon>
        <taxon>Eubacteriales Family XII. Incertae Sedis</taxon>
        <taxon>Fusibacter</taxon>
    </lineage>
</organism>
<reference evidence="1 2" key="1">
    <citation type="submission" date="2021-05" db="EMBL/GenBank/DDBJ databases">
        <title>Fusibacter ferrireducens sp. nov., an anaerobic, sulfur- and Fe-reducing bacterium isolated from the mangrove sediment.</title>
        <authorList>
            <person name="Qiu D."/>
        </authorList>
    </citation>
    <scope>NUCLEOTIDE SEQUENCE [LARGE SCALE GENOMIC DNA]</scope>
    <source>
        <strain evidence="1 2">DSM 12116</strain>
    </source>
</reference>
<proteinExistence type="predicted"/>
<gene>
    <name evidence="1" type="ORF">KHM83_15300</name>
</gene>
<keyword evidence="2" id="KW-1185">Reference proteome</keyword>
<dbReference type="RefSeq" id="WP_213237913.1">
    <property type="nucleotide sequence ID" value="NZ_JAHBCL010000030.1"/>
</dbReference>
<dbReference type="PANTHER" id="PTHR34071">
    <property type="entry name" value="5-NITROIMIDAZOLE ANTIBIOTICS RESISTANCE PROTEIN, NIMA-FAMILY-RELATED PROTEIN-RELATED"/>
    <property type="match status" value="1"/>
</dbReference>
<dbReference type="SUPFAM" id="SSF50475">
    <property type="entry name" value="FMN-binding split barrel"/>
    <property type="match status" value="1"/>
</dbReference>
<name>A0ABS5PUK7_9FIRM</name>
<sequence length="159" mass="17641">MFKAMRRADKKMTDAQVETVLAEAGYGVLGLTLPSGYPYAVPVNYVYKDNAIYIHCAGEGQKLDAIRHSEKAMFSIVHSENVIKSKFTTAFESVMVFGTAEIIEASHENAGPLALFIEKYSQDFKAEGMAYVERAAAKTTLIKLSIEHREGKINDRKEA</sequence>
<dbReference type="Gene3D" id="2.30.110.10">
    <property type="entry name" value="Electron Transport, Fmn-binding Protein, Chain A"/>
    <property type="match status" value="1"/>
</dbReference>
<evidence type="ECO:0000313" key="1">
    <source>
        <dbReference type="EMBL" id="MBS7528051.1"/>
    </source>
</evidence>
<evidence type="ECO:0000313" key="2">
    <source>
        <dbReference type="Proteomes" id="UP000746471"/>
    </source>
</evidence>
<dbReference type="InterPro" id="IPR012349">
    <property type="entry name" value="Split_barrel_FMN-bd"/>
</dbReference>
<dbReference type="InterPro" id="IPR024747">
    <property type="entry name" value="Pyridox_Oxase-rel"/>
</dbReference>
<dbReference type="Pfam" id="PF12900">
    <property type="entry name" value="Pyridox_ox_2"/>
    <property type="match status" value="1"/>
</dbReference>
<dbReference type="EMBL" id="JAHBCL010000030">
    <property type="protein sequence ID" value="MBS7528051.1"/>
    <property type="molecule type" value="Genomic_DNA"/>
</dbReference>
<dbReference type="PANTHER" id="PTHR34071:SF2">
    <property type="entry name" value="FLAVIN-NUCLEOTIDE-BINDING PROTEIN"/>
    <property type="match status" value="1"/>
</dbReference>
<protein>
    <submittedName>
        <fullName evidence="1">Pyridoxamine 5'-phosphate oxidase family protein</fullName>
    </submittedName>
</protein>
<accession>A0ABS5PUK7</accession>
<comment type="caution">
    <text evidence="1">The sequence shown here is derived from an EMBL/GenBank/DDBJ whole genome shotgun (WGS) entry which is preliminary data.</text>
</comment>